<dbReference type="EMBL" id="JBEPIJ010000005">
    <property type="protein sequence ID" value="MES0873668.1"/>
    <property type="molecule type" value="Genomic_DNA"/>
</dbReference>
<dbReference type="InterPro" id="IPR001750">
    <property type="entry name" value="ND/Mrp_TM"/>
</dbReference>
<organism evidence="10 11">
    <name type="scientific">Sinimarinibacterium thermocellulolyticum</name>
    <dbReference type="NCBI Taxonomy" id="3170016"/>
    <lineage>
        <taxon>Bacteria</taxon>
        <taxon>Pseudomonadati</taxon>
        <taxon>Pseudomonadota</taxon>
        <taxon>Gammaproteobacteria</taxon>
        <taxon>Nevskiales</taxon>
        <taxon>Nevskiaceae</taxon>
        <taxon>Sinimarinibacterium</taxon>
    </lineage>
</organism>
<reference evidence="10 11" key="1">
    <citation type="submission" date="2024-06" db="EMBL/GenBank/DDBJ databases">
        <authorList>
            <person name="Li Z."/>
            <person name="Jiang Y."/>
        </authorList>
    </citation>
    <scope>NUCLEOTIDE SEQUENCE [LARGE SCALE GENOMIC DNA]</scope>
    <source>
        <strain evidence="10 11">HSW-8</strain>
    </source>
</reference>
<sequence length="498" mass="53066">MTNVSWVPVAVVASSLLPGLVIFALPEHRRSLRTALNLAGAAAKLVFVLVMLWNVGRFQDYEARLALLPGLDLVLRADEWSLLFLTLSALLWVVTTVYAVGYLEDSPHRSRFFGFFSLCVSATAGIALAGNLFTLFVFYEILTLVTYPLVIHRGTPAALAAGRSYLMYTLPSGALLLLAVVGAQVLTGPQDFTGGGYLKPFADGRAGMLVLLFAALIIGFGVKAALVPLHGWLPRAMVAPAPVSALLHAVAVVKAGAFAILRVVYEVFGIEFAATLGVLTPLAAAAALTIVYGSWRALAQDELKKRLAYSTVSQVSYIVLGAAVLGPVSTTGAVVHLVHQGLMKITLFFSAGNYAETLGVHHVSEMDGIGRRMPLTTAAFTVGALGMIGVPPVAGFVSKLYLGAGAAQAGQWWVIGVLALSSLLNALYFLPILHRAWFRPARGPWPEEHGRGLDARPMLLVPVLLTALFSLGVGVFAAMPWSPLDWARLIVRREYVGG</sequence>
<dbReference type="Proteomes" id="UP001465331">
    <property type="component" value="Unassembled WGS sequence"/>
</dbReference>
<accession>A0ABV2A8T9</accession>
<keyword evidence="4 7" id="KW-0812">Transmembrane</keyword>
<feature type="transmembrane region" description="Helical" evidence="8">
    <location>
        <begin position="272"/>
        <end position="295"/>
    </location>
</feature>
<evidence type="ECO:0000313" key="11">
    <source>
        <dbReference type="Proteomes" id="UP001465331"/>
    </source>
</evidence>
<feature type="transmembrane region" description="Helical" evidence="8">
    <location>
        <begin position="206"/>
        <end position="226"/>
    </location>
</feature>
<feature type="transmembrane region" description="Helical" evidence="8">
    <location>
        <begin position="410"/>
        <end position="430"/>
    </location>
</feature>
<dbReference type="InterPro" id="IPR050586">
    <property type="entry name" value="CPA3_Na-H_Antiporter_D"/>
</dbReference>
<feature type="transmembrane region" description="Helical" evidence="8">
    <location>
        <begin position="37"/>
        <end position="55"/>
    </location>
</feature>
<keyword evidence="11" id="KW-1185">Reference proteome</keyword>
<keyword evidence="3" id="KW-1003">Cell membrane</keyword>
<evidence type="ECO:0000256" key="6">
    <source>
        <dbReference type="ARBA" id="ARBA00023136"/>
    </source>
</evidence>
<dbReference type="Pfam" id="PF00361">
    <property type="entry name" value="Proton_antipo_M"/>
    <property type="match status" value="1"/>
</dbReference>
<evidence type="ECO:0000256" key="7">
    <source>
        <dbReference type="RuleBase" id="RU000320"/>
    </source>
</evidence>
<feature type="transmembrane region" description="Helical" evidence="8">
    <location>
        <begin position="80"/>
        <end position="100"/>
    </location>
</feature>
<name>A0ABV2A8T9_9GAMM</name>
<feature type="domain" description="NADH:quinone oxidoreductase/Mrp antiporter transmembrane" evidence="9">
    <location>
        <begin position="129"/>
        <end position="423"/>
    </location>
</feature>
<proteinExistence type="inferred from homology"/>
<comment type="similarity">
    <text evidence="2">Belongs to the CPA3 antiporters (TC 2.A.63) subunit D family.</text>
</comment>
<evidence type="ECO:0000256" key="5">
    <source>
        <dbReference type="ARBA" id="ARBA00022989"/>
    </source>
</evidence>
<evidence type="ECO:0000256" key="1">
    <source>
        <dbReference type="ARBA" id="ARBA00004651"/>
    </source>
</evidence>
<evidence type="ECO:0000256" key="4">
    <source>
        <dbReference type="ARBA" id="ARBA00022692"/>
    </source>
</evidence>
<keyword evidence="5 8" id="KW-1133">Transmembrane helix</keyword>
<dbReference type="PANTHER" id="PTHR42703">
    <property type="entry name" value="NADH DEHYDROGENASE"/>
    <property type="match status" value="1"/>
</dbReference>
<dbReference type="PRINTS" id="PR01434">
    <property type="entry name" value="NADHDHGNASE5"/>
</dbReference>
<comment type="subcellular location">
    <subcellularLocation>
        <location evidence="1">Cell membrane</location>
        <topology evidence="1">Multi-pass membrane protein</topology>
    </subcellularLocation>
    <subcellularLocation>
        <location evidence="7">Membrane</location>
        <topology evidence="7">Multi-pass membrane protein</topology>
    </subcellularLocation>
</comment>
<gene>
    <name evidence="10" type="ORF">ABSH63_06585</name>
</gene>
<feature type="transmembrane region" description="Helical" evidence="8">
    <location>
        <begin position="165"/>
        <end position="186"/>
    </location>
</feature>
<keyword evidence="6 8" id="KW-0472">Membrane</keyword>
<comment type="caution">
    <text evidence="10">The sequence shown here is derived from an EMBL/GenBank/DDBJ whole genome shotgun (WGS) entry which is preliminary data.</text>
</comment>
<dbReference type="RefSeq" id="WP_352888463.1">
    <property type="nucleotide sequence ID" value="NZ_JBEPIJ010000005.1"/>
</dbReference>
<evidence type="ECO:0000256" key="2">
    <source>
        <dbReference type="ARBA" id="ARBA00005346"/>
    </source>
</evidence>
<feature type="transmembrane region" description="Helical" evidence="8">
    <location>
        <begin position="246"/>
        <end position="265"/>
    </location>
</feature>
<evidence type="ECO:0000256" key="3">
    <source>
        <dbReference type="ARBA" id="ARBA00022475"/>
    </source>
</evidence>
<feature type="transmembrane region" description="Helical" evidence="8">
    <location>
        <begin position="6"/>
        <end position="25"/>
    </location>
</feature>
<evidence type="ECO:0000313" key="10">
    <source>
        <dbReference type="EMBL" id="MES0873668.1"/>
    </source>
</evidence>
<protein>
    <submittedName>
        <fullName evidence="10">Proton-conducting transporter membrane subunit</fullName>
    </submittedName>
</protein>
<dbReference type="PANTHER" id="PTHR42703:SF1">
    <property type="entry name" value="NA(+)_H(+) ANTIPORTER SUBUNIT D1"/>
    <property type="match status" value="1"/>
</dbReference>
<feature type="transmembrane region" description="Helical" evidence="8">
    <location>
        <begin position="112"/>
        <end position="139"/>
    </location>
</feature>
<evidence type="ECO:0000256" key="8">
    <source>
        <dbReference type="SAM" id="Phobius"/>
    </source>
</evidence>
<evidence type="ECO:0000259" key="9">
    <source>
        <dbReference type="Pfam" id="PF00361"/>
    </source>
</evidence>
<feature type="transmembrane region" description="Helical" evidence="8">
    <location>
        <begin position="315"/>
        <end position="338"/>
    </location>
</feature>
<feature type="transmembrane region" description="Helical" evidence="8">
    <location>
        <begin position="459"/>
        <end position="479"/>
    </location>
</feature>
<feature type="transmembrane region" description="Helical" evidence="8">
    <location>
        <begin position="375"/>
        <end position="398"/>
    </location>
</feature>